<dbReference type="EMBL" id="CM001487">
    <property type="protein sequence ID" value="EIM57194.1"/>
    <property type="molecule type" value="Genomic_DNA"/>
</dbReference>
<evidence type="ECO:0000313" key="2">
    <source>
        <dbReference type="EMBL" id="EIM57194.1"/>
    </source>
</evidence>
<proteinExistence type="predicted"/>
<reference evidence="2 3" key="2">
    <citation type="submission" date="2012-02" db="EMBL/GenBank/DDBJ databases">
        <title>Improved High-Quality Draft sequence of Eubacterium cellulosolvens 6.</title>
        <authorList>
            <consortium name="US DOE Joint Genome Institute"/>
            <person name="Lucas S."/>
            <person name="Han J."/>
            <person name="Lapidus A."/>
            <person name="Cheng J.-F."/>
            <person name="Goodwin L."/>
            <person name="Pitluck S."/>
            <person name="Peters L."/>
            <person name="Mikhailova N."/>
            <person name="Gu W."/>
            <person name="Detter J.C."/>
            <person name="Han C."/>
            <person name="Tapia R."/>
            <person name="Land M."/>
            <person name="Hauser L."/>
            <person name="Kyrpides N."/>
            <person name="Ivanova N."/>
            <person name="Pagani I."/>
            <person name="Johnson E."/>
            <person name="Mukhopadhyay B."/>
            <person name="Anderson I."/>
            <person name="Woyke T."/>
        </authorList>
    </citation>
    <scope>NUCLEOTIDE SEQUENCE [LARGE SCALE GENOMIC DNA]</scope>
    <source>
        <strain evidence="2 3">6</strain>
    </source>
</reference>
<feature type="transmembrane region" description="Helical" evidence="1">
    <location>
        <begin position="21"/>
        <end position="45"/>
    </location>
</feature>
<accession>I5ATS1</accession>
<protein>
    <recommendedName>
        <fullName evidence="4">TadE-like protein</fullName>
    </recommendedName>
</protein>
<organism evidence="2 3">
    <name type="scientific">Eubacterium cellulosolvens (strain ATCC 43171 / JCM 9499 / 6)</name>
    <name type="common">Cillobacterium cellulosolvens</name>
    <dbReference type="NCBI Taxonomy" id="633697"/>
    <lineage>
        <taxon>Bacteria</taxon>
        <taxon>Bacillati</taxon>
        <taxon>Bacillota</taxon>
        <taxon>Clostridia</taxon>
        <taxon>Eubacteriales</taxon>
        <taxon>Eubacteriaceae</taxon>
        <taxon>Eubacterium</taxon>
    </lineage>
</organism>
<evidence type="ECO:0008006" key="4">
    <source>
        <dbReference type="Google" id="ProtNLM"/>
    </source>
</evidence>
<keyword evidence="1" id="KW-1133">Transmembrane helix</keyword>
<keyword evidence="1" id="KW-0472">Membrane</keyword>
<dbReference type="OrthoDB" id="1971173at2"/>
<dbReference type="STRING" id="633697.EubceDRAFT1_1383"/>
<sequence length="153" mass="16499">MKTDRVVNGKKKRKAAAAFMTMEACVIVPLTVMMLALLLVLFFFVHNRNWYEMTAWECALTALNREEAGETGAVEKALIHGRTRTGEQPVPGSRPAVSVRAAGGEAAVSFSGQSYPMIQTGIFGGGTEVSLVLQRPAEKIRQAGTGKRKLFGG</sequence>
<dbReference type="eggNOG" id="ENOG502ZXJR">
    <property type="taxonomic scope" value="Bacteria"/>
</dbReference>
<evidence type="ECO:0000313" key="3">
    <source>
        <dbReference type="Proteomes" id="UP000005753"/>
    </source>
</evidence>
<dbReference type="Proteomes" id="UP000005753">
    <property type="component" value="Chromosome"/>
</dbReference>
<keyword evidence="1" id="KW-0812">Transmembrane</keyword>
<name>I5ATS1_EUBC6</name>
<keyword evidence="3" id="KW-1185">Reference proteome</keyword>
<gene>
    <name evidence="2" type="ORF">EubceDRAFT1_1383</name>
</gene>
<reference evidence="2 3" key="1">
    <citation type="submission" date="2010-08" db="EMBL/GenBank/DDBJ databases">
        <authorList>
            <consortium name="US DOE Joint Genome Institute (JGI-PGF)"/>
            <person name="Lucas S."/>
            <person name="Copeland A."/>
            <person name="Lapidus A."/>
            <person name="Cheng J.-F."/>
            <person name="Bruce D."/>
            <person name="Goodwin L."/>
            <person name="Pitluck S."/>
            <person name="Land M.L."/>
            <person name="Hauser L."/>
            <person name="Chang Y.-J."/>
            <person name="Anderson I.J."/>
            <person name="Johnson E."/>
            <person name="Mulhopadhyay B."/>
            <person name="Kyrpides N."/>
            <person name="Woyke T.J."/>
        </authorList>
    </citation>
    <scope>NUCLEOTIDE SEQUENCE [LARGE SCALE GENOMIC DNA]</scope>
    <source>
        <strain evidence="2 3">6</strain>
    </source>
</reference>
<dbReference type="HOGENOM" id="CLU_1710518_0_0_9"/>
<dbReference type="AlphaFoldDB" id="I5ATS1"/>
<evidence type="ECO:0000256" key="1">
    <source>
        <dbReference type="SAM" id="Phobius"/>
    </source>
</evidence>